<sequence length="516" mass="54670">MPPGTSSPKRELTVADVNVVDPPKLRRAVSGTVVGNTMEWYDFGIYGYLAVTMGQVFFPAEDPGAQLLASLAAFAVSFLVRPLGGLVFGPLGDRIGRQRTLAVTMLMMAGGTFAIGLLPTFEQVGVLSPVLLVLLRMVQGFSTGGEYAGATTFVTEYAPDRRRGFLASLLDVGSYLGFAVGAGTVSIFQVILGEAAMLDGGWRWPFLIAGPIGLVGLYFRLRIEESPQFEANQALREQVATAGSGDDAVTEPRLGLVGIVRAHWRALVIAMFLVAAANTVGYALTSYMPTYLTDTLGYDALHGTVLTIPVLVAMSAGIPLTGRMSDRFGRRPVLATAAIATIVLMIPAFSLLAIGSLWSTVLGLCLVALCVMPYVANLASSLPALFPTASRYGAMGVAYNFAVAIFGGTTPLLVQALIELTGQGMVPAWYLMFFSVLGLVAIWRMPETAGRPMPGSMPNVQSEQEAAELVAGQHDNDRLDLAALPFDSTAFDSTASDSTAFDATPDPDEDALTRSR</sequence>
<dbReference type="Pfam" id="PF00083">
    <property type="entry name" value="Sugar_tr"/>
    <property type="match status" value="1"/>
</dbReference>
<comment type="subcellular location">
    <subcellularLocation>
        <location evidence="1">Cell membrane</location>
        <topology evidence="1">Multi-pass membrane protein</topology>
    </subcellularLocation>
</comment>
<feature type="transmembrane region" description="Helical" evidence="12">
    <location>
        <begin position="361"/>
        <end position="385"/>
    </location>
</feature>
<keyword evidence="7 12" id="KW-1133">Transmembrane helix</keyword>
<comment type="caution">
    <text evidence="14">The sequence shown here is derived from an EMBL/GenBank/DDBJ whole genome shotgun (WGS) entry which is preliminary data.</text>
</comment>
<feature type="transmembrane region" description="Helical" evidence="12">
    <location>
        <begin position="333"/>
        <end position="355"/>
    </location>
</feature>
<feature type="transmembrane region" description="Helical" evidence="12">
    <location>
        <begin position="165"/>
        <end position="192"/>
    </location>
</feature>
<feature type="transmembrane region" description="Helical" evidence="12">
    <location>
        <begin position="266"/>
        <end position="288"/>
    </location>
</feature>
<dbReference type="PANTHER" id="PTHR43528">
    <property type="entry name" value="ALPHA-KETOGLUTARATE PERMEASE"/>
    <property type="match status" value="1"/>
</dbReference>
<organism evidence="14 15">
    <name type="scientific">Tersicoccus phoenicis</name>
    <dbReference type="NCBI Taxonomy" id="554083"/>
    <lineage>
        <taxon>Bacteria</taxon>
        <taxon>Bacillati</taxon>
        <taxon>Actinomycetota</taxon>
        <taxon>Actinomycetes</taxon>
        <taxon>Micrococcales</taxon>
        <taxon>Micrococcaceae</taxon>
        <taxon>Tersicoccus</taxon>
    </lineage>
</organism>
<dbReference type="EMBL" id="MRDE01000076">
    <property type="protein sequence ID" value="OMH23325.1"/>
    <property type="molecule type" value="Genomic_DNA"/>
</dbReference>
<dbReference type="AlphaFoldDB" id="A0A1R1L703"/>
<name>A0A1R1L703_9MICC</name>
<feature type="transmembrane region" description="Helical" evidence="12">
    <location>
        <begin position="397"/>
        <end position="418"/>
    </location>
</feature>
<feature type="compositionally biased region" description="Low complexity" evidence="11">
    <location>
        <begin position="492"/>
        <end position="504"/>
    </location>
</feature>
<feature type="transmembrane region" description="Helical" evidence="12">
    <location>
        <begin position="424"/>
        <end position="443"/>
    </location>
</feature>
<feature type="transmembrane region" description="Helical" evidence="12">
    <location>
        <begin position="124"/>
        <end position="144"/>
    </location>
</feature>
<dbReference type="GO" id="GO:0015293">
    <property type="term" value="F:symporter activity"/>
    <property type="evidence" value="ECO:0007669"/>
    <property type="project" value="UniProtKB-KW"/>
</dbReference>
<dbReference type="STRING" id="554083.BKD30_13390"/>
<reference evidence="14 15" key="1">
    <citation type="submission" date="2016-12" db="EMBL/GenBank/DDBJ databases">
        <title>Draft genome of Tersicoccus phoenicis 1P05MA.</title>
        <authorList>
            <person name="Nakajima Y."/>
            <person name="Yoshizawa S."/>
            <person name="Nakamura K."/>
            <person name="Ogura Y."/>
            <person name="Hayashi T."/>
            <person name="Kogure K."/>
        </authorList>
    </citation>
    <scope>NUCLEOTIDE SEQUENCE [LARGE SCALE GENOMIC DNA]</scope>
    <source>
        <strain evidence="14 15">1p05MA</strain>
    </source>
</reference>
<evidence type="ECO:0000256" key="4">
    <source>
        <dbReference type="ARBA" id="ARBA00022475"/>
    </source>
</evidence>
<keyword evidence="8 12" id="KW-0472">Membrane</keyword>
<comment type="function">
    <text evidence="9">May be a proton symporter involved in the uptake of osmolytes such as proline and glycine betaine.</text>
</comment>
<dbReference type="PANTHER" id="PTHR43528:SF1">
    <property type="entry name" value="ALPHA-KETOGLUTARATE PERMEASE"/>
    <property type="match status" value="1"/>
</dbReference>
<dbReference type="Gene3D" id="1.20.1250.20">
    <property type="entry name" value="MFS general substrate transporter like domains"/>
    <property type="match status" value="2"/>
</dbReference>
<feature type="transmembrane region" description="Helical" evidence="12">
    <location>
        <begin position="204"/>
        <end position="221"/>
    </location>
</feature>
<evidence type="ECO:0000256" key="8">
    <source>
        <dbReference type="ARBA" id="ARBA00023136"/>
    </source>
</evidence>
<gene>
    <name evidence="14" type="ORF">BKD30_13390</name>
</gene>
<evidence type="ECO:0000259" key="13">
    <source>
        <dbReference type="PROSITE" id="PS50850"/>
    </source>
</evidence>
<evidence type="ECO:0000256" key="2">
    <source>
        <dbReference type="ARBA" id="ARBA00008240"/>
    </source>
</evidence>
<evidence type="ECO:0000256" key="10">
    <source>
        <dbReference type="ARBA" id="ARBA00039918"/>
    </source>
</evidence>
<dbReference type="PROSITE" id="PS00217">
    <property type="entry name" value="SUGAR_TRANSPORT_2"/>
    <property type="match status" value="1"/>
</dbReference>
<keyword evidence="5 12" id="KW-0812">Transmembrane</keyword>
<dbReference type="RefSeq" id="WP_076705341.1">
    <property type="nucleotide sequence ID" value="NZ_MRDE01000076.1"/>
</dbReference>
<evidence type="ECO:0000256" key="7">
    <source>
        <dbReference type="ARBA" id="ARBA00022989"/>
    </source>
</evidence>
<accession>A0A1R1L703</accession>
<evidence type="ECO:0000256" key="12">
    <source>
        <dbReference type="SAM" id="Phobius"/>
    </source>
</evidence>
<dbReference type="PROSITE" id="PS00216">
    <property type="entry name" value="SUGAR_TRANSPORT_1"/>
    <property type="match status" value="1"/>
</dbReference>
<proteinExistence type="inferred from homology"/>
<dbReference type="PROSITE" id="PS50850">
    <property type="entry name" value="MFS"/>
    <property type="match status" value="1"/>
</dbReference>
<dbReference type="GO" id="GO:0005886">
    <property type="term" value="C:plasma membrane"/>
    <property type="evidence" value="ECO:0007669"/>
    <property type="project" value="UniProtKB-SubCell"/>
</dbReference>
<evidence type="ECO:0000256" key="5">
    <source>
        <dbReference type="ARBA" id="ARBA00022692"/>
    </source>
</evidence>
<keyword evidence="3" id="KW-0813">Transport</keyword>
<protein>
    <recommendedName>
        <fullName evidence="10">Putative proline/betaine transporter</fullName>
    </recommendedName>
</protein>
<evidence type="ECO:0000313" key="14">
    <source>
        <dbReference type="EMBL" id="OMH23325.1"/>
    </source>
</evidence>
<evidence type="ECO:0000256" key="9">
    <source>
        <dbReference type="ARBA" id="ARBA00037295"/>
    </source>
</evidence>
<keyword evidence="15" id="KW-1185">Reference proteome</keyword>
<dbReference type="Proteomes" id="UP000187085">
    <property type="component" value="Unassembled WGS sequence"/>
</dbReference>
<feature type="region of interest" description="Disordered" evidence="11">
    <location>
        <begin position="492"/>
        <end position="516"/>
    </location>
</feature>
<keyword evidence="4" id="KW-1003">Cell membrane</keyword>
<evidence type="ECO:0000256" key="6">
    <source>
        <dbReference type="ARBA" id="ARBA00022847"/>
    </source>
</evidence>
<feature type="transmembrane region" description="Helical" evidence="12">
    <location>
        <begin position="67"/>
        <end position="88"/>
    </location>
</feature>
<evidence type="ECO:0000256" key="1">
    <source>
        <dbReference type="ARBA" id="ARBA00004651"/>
    </source>
</evidence>
<evidence type="ECO:0000256" key="11">
    <source>
        <dbReference type="SAM" id="MobiDB-lite"/>
    </source>
</evidence>
<dbReference type="InterPro" id="IPR036259">
    <property type="entry name" value="MFS_trans_sf"/>
</dbReference>
<dbReference type="InterPro" id="IPR005828">
    <property type="entry name" value="MFS_sugar_transport-like"/>
</dbReference>
<dbReference type="InterPro" id="IPR051084">
    <property type="entry name" value="H+-coupled_symporters"/>
</dbReference>
<feature type="transmembrane region" description="Helical" evidence="12">
    <location>
        <begin position="300"/>
        <end position="321"/>
    </location>
</feature>
<dbReference type="SUPFAM" id="SSF103473">
    <property type="entry name" value="MFS general substrate transporter"/>
    <property type="match status" value="1"/>
</dbReference>
<dbReference type="FunFam" id="1.20.1250.20:FF:000001">
    <property type="entry name" value="Dicarboxylate MFS transporter"/>
    <property type="match status" value="1"/>
</dbReference>
<evidence type="ECO:0000256" key="3">
    <source>
        <dbReference type="ARBA" id="ARBA00022448"/>
    </source>
</evidence>
<feature type="domain" description="Major facilitator superfamily (MFS) profile" evidence="13">
    <location>
        <begin position="28"/>
        <end position="450"/>
    </location>
</feature>
<comment type="similarity">
    <text evidence="2">Belongs to the major facilitator superfamily. Metabolite:H+ Symporter (MHS) family (TC 2.A.1.6) family.</text>
</comment>
<keyword evidence="6" id="KW-0769">Symport</keyword>
<dbReference type="InterPro" id="IPR020846">
    <property type="entry name" value="MFS_dom"/>
</dbReference>
<evidence type="ECO:0000313" key="15">
    <source>
        <dbReference type="Proteomes" id="UP000187085"/>
    </source>
</evidence>
<dbReference type="OrthoDB" id="8953821at2"/>
<dbReference type="InterPro" id="IPR005829">
    <property type="entry name" value="Sugar_transporter_CS"/>
</dbReference>